<accession>A0A8R1V3G1</accession>
<evidence type="ECO:0000313" key="3">
    <source>
        <dbReference type="Proteomes" id="UP000005239"/>
    </source>
</evidence>
<reference evidence="3" key="1">
    <citation type="journal article" date="2008" name="Nat. Genet.">
        <title>The Pristionchus pacificus genome provides a unique perspective on nematode lifestyle and parasitism.</title>
        <authorList>
            <person name="Dieterich C."/>
            <person name="Clifton S.W."/>
            <person name="Schuster L.N."/>
            <person name="Chinwalla A."/>
            <person name="Delehaunty K."/>
            <person name="Dinkelacker I."/>
            <person name="Fulton L."/>
            <person name="Fulton R."/>
            <person name="Godfrey J."/>
            <person name="Minx P."/>
            <person name="Mitreva M."/>
            <person name="Roeseler W."/>
            <person name="Tian H."/>
            <person name="Witte H."/>
            <person name="Yang S.P."/>
            <person name="Wilson R.K."/>
            <person name="Sommer R.J."/>
        </authorList>
    </citation>
    <scope>NUCLEOTIDE SEQUENCE [LARGE SCALE GENOMIC DNA]</scope>
    <source>
        <strain evidence="3">PS312</strain>
    </source>
</reference>
<reference evidence="2" key="2">
    <citation type="submission" date="2022-06" db="UniProtKB">
        <authorList>
            <consortium name="EnsemblMetazoa"/>
        </authorList>
    </citation>
    <scope>IDENTIFICATION</scope>
    <source>
        <strain evidence="2">PS312</strain>
    </source>
</reference>
<name>A0A2A6BDL1_PRIPA</name>
<protein>
    <submittedName>
        <fullName evidence="2">Uncharacterized protein</fullName>
    </submittedName>
</protein>
<evidence type="ECO:0000313" key="2">
    <source>
        <dbReference type="EnsemblMetazoa" id="PPA45417.1"/>
    </source>
</evidence>
<accession>A0A2A6BDL1</accession>
<dbReference type="AlphaFoldDB" id="A0A2A6BDL1"/>
<dbReference type="Proteomes" id="UP000005239">
    <property type="component" value="Unassembled WGS sequence"/>
</dbReference>
<keyword evidence="3" id="KW-1185">Reference proteome</keyword>
<feature type="region of interest" description="Disordered" evidence="1">
    <location>
        <begin position="1"/>
        <end position="28"/>
    </location>
</feature>
<organism evidence="2 3">
    <name type="scientific">Pristionchus pacificus</name>
    <name type="common">Parasitic nematode worm</name>
    <dbReference type="NCBI Taxonomy" id="54126"/>
    <lineage>
        <taxon>Eukaryota</taxon>
        <taxon>Metazoa</taxon>
        <taxon>Ecdysozoa</taxon>
        <taxon>Nematoda</taxon>
        <taxon>Chromadorea</taxon>
        <taxon>Rhabditida</taxon>
        <taxon>Rhabditina</taxon>
        <taxon>Diplogasteromorpha</taxon>
        <taxon>Diplogasteroidea</taxon>
        <taxon>Neodiplogasteridae</taxon>
        <taxon>Pristionchus</taxon>
    </lineage>
</organism>
<proteinExistence type="predicted"/>
<gene>
    <name evidence="2" type="primary">WBGene00283786</name>
</gene>
<dbReference type="EnsemblMetazoa" id="PPA45417.1">
    <property type="protein sequence ID" value="PPA45417.1"/>
    <property type="gene ID" value="WBGene00283786"/>
</dbReference>
<evidence type="ECO:0000256" key="1">
    <source>
        <dbReference type="SAM" id="MobiDB-lite"/>
    </source>
</evidence>
<sequence length="63" mass="7388">MQNEEKSITLDELTSASMKSRKQEKPFFKKEKDELKKSYLQFVTTQKETQIKSGQSMGEKVKE</sequence>